<evidence type="ECO:0000313" key="1">
    <source>
        <dbReference type="EMBL" id="QDC36716.1"/>
    </source>
</evidence>
<accession>A0A5B8CEQ2</accession>
<name>A0A5B8CEQ2_SPHSA</name>
<dbReference type="KEGG" id="sufl:FIL70_05175"/>
<gene>
    <name evidence="1" type="ORF">FIL70_05175</name>
</gene>
<dbReference type="EMBL" id="CP041016">
    <property type="protein sequence ID" value="QDC36716.1"/>
    <property type="molecule type" value="Genomic_DNA"/>
</dbReference>
<evidence type="ECO:0000313" key="2">
    <source>
        <dbReference type="Proteomes" id="UP000311469"/>
    </source>
</evidence>
<sequence length="213" mass="23451">MDIVSDDLAPLPSLLSAYAGPDAPLHRLIWALDARFSRLVATTSEPIIGQMRMAWWNDALTDESGVKGRGEPLIDAMRKLDALPPCGLSQWLDGWEALIGEVDLSGYAEGRGGGLFRALAGREDIPSWLDRAGAAWALWDLSGHGADREVAGRAIELARGYITGDWPAWPKQWRPLRIAYQLARRDIEEGRCAPAGLTPALYWRLVRIALLGR</sequence>
<reference evidence="1 2" key="1">
    <citation type="submission" date="2019-06" db="EMBL/GenBank/DDBJ databases">
        <title>Genome organization and adaptive potential of archetypical organophosphate degarding Sphingobium fuliginis ATCC 27551.</title>
        <authorList>
            <person name="Sarwar A."/>
            <person name="Parthasarathy S."/>
            <person name="Singh C."/>
            <person name="Siddavattam D."/>
        </authorList>
    </citation>
    <scope>NUCLEOTIDE SEQUENCE [LARGE SCALE GENOMIC DNA]</scope>
    <source>
        <strain evidence="1 2">ATCC 27551</strain>
    </source>
</reference>
<dbReference type="RefSeq" id="WP_140041746.1">
    <property type="nucleotide sequence ID" value="NZ_CP041016.1"/>
</dbReference>
<dbReference type="Proteomes" id="UP000311469">
    <property type="component" value="Chromosome cSF1"/>
</dbReference>
<dbReference type="AlphaFoldDB" id="A0A5B8CEQ2"/>
<organism evidence="1 2">
    <name type="scientific">Sphingobium fuliginis ATCC 27551</name>
    <dbReference type="NCBI Taxonomy" id="1208342"/>
    <lineage>
        <taxon>Bacteria</taxon>
        <taxon>Pseudomonadati</taxon>
        <taxon>Pseudomonadota</taxon>
        <taxon>Alphaproteobacteria</taxon>
        <taxon>Sphingomonadales</taxon>
        <taxon>Sphingomonadaceae</taxon>
        <taxon>Sphingobium</taxon>
    </lineage>
</organism>
<evidence type="ECO:0008006" key="3">
    <source>
        <dbReference type="Google" id="ProtNLM"/>
    </source>
</evidence>
<proteinExistence type="predicted"/>
<protein>
    <recommendedName>
        <fullName evidence="3">Phytoene synthase</fullName>
    </recommendedName>
</protein>